<feature type="transmembrane region" description="Helical" evidence="11">
    <location>
        <begin position="394"/>
        <end position="416"/>
    </location>
</feature>
<dbReference type="PANTHER" id="PTHR10408:SF8">
    <property type="entry name" value="O-ACYLTRANSFERASE"/>
    <property type="match status" value="1"/>
</dbReference>
<evidence type="ECO:0000256" key="2">
    <source>
        <dbReference type="ARBA" id="ARBA00009010"/>
    </source>
</evidence>
<feature type="transmembrane region" description="Helical" evidence="11">
    <location>
        <begin position="257"/>
        <end position="277"/>
    </location>
</feature>
<feature type="active site" evidence="10">
    <location>
        <position position="353"/>
    </location>
</feature>
<evidence type="ECO:0000256" key="9">
    <source>
        <dbReference type="PIRNR" id="PIRNR000439"/>
    </source>
</evidence>
<evidence type="ECO:0000256" key="4">
    <source>
        <dbReference type="ARBA" id="ARBA00022692"/>
    </source>
</evidence>
<dbReference type="GO" id="GO:0008203">
    <property type="term" value="P:cholesterol metabolic process"/>
    <property type="evidence" value="ECO:0007669"/>
    <property type="project" value="TreeGrafter"/>
</dbReference>
<dbReference type="PIRSF" id="PIRSF000439">
    <property type="entry name" value="Oat_ACAT_DAG_ARE"/>
    <property type="match status" value="1"/>
</dbReference>
<keyword evidence="12" id="KW-1185">Reference proteome</keyword>
<keyword evidence="8 9" id="KW-0012">Acyltransferase</keyword>
<evidence type="ECO:0000256" key="5">
    <source>
        <dbReference type="ARBA" id="ARBA00022824"/>
    </source>
</evidence>
<dbReference type="GO" id="GO:0005789">
    <property type="term" value="C:endoplasmic reticulum membrane"/>
    <property type="evidence" value="ECO:0007669"/>
    <property type="project" value="UniProtKB-SubCell"/>
</dbReference>
<keyword evidence="7 9" id="KW-0472">Membrane</keyword>
<dbReference type="InterPro" id="IPR014371">
    <property type="entry name" value="Oat_ACAT_DAG_ARE"/>
</dbReference>
<keyword evidence="6 11" id="KW-1133">Transmembrane helix</keyword>
<dbReference type="Proteomes" id="UP000887574">
    <property type="component" value="Unplaced"/>
</dbReference>
<feature type="transmembrane region" description="Helical" evidence="11">
    <location>
        <begin position="104"/>
        <end position="122"/>
    </location>
</feature>
<reference evidence="13" key="1">
    <citation type="submission" date="2022-11" db="UniProtKB">
        <authorList>
            <consortium name="WormBaseParasite"/>
        </authorList>
    </citation>
    <scope>IDENTIFICATION</scope>
</reference>
<evidence type="ECO:0000256" key="6">
    <source>
        <dbReference type="ARBA" id="ARBA00022989"/>
    </source>
</evidence>
<keyword evidence="3 9" id="KW-0808">Transferase</keyword>
<protein>
    <recommendedName>
        <fullName evidence="9">O-acyltransferase</fullName>
    </recommendedName>
</protein>
<evidence type="ECO:0000256" key="1">
    <source>
        <dbReference type="ARBA" id="ARBA00004477"/>
    </source>
</evidence>
<evidence type="ECO:0000256" key="11">
    <source>
        <dbReference type="SAM" id="Phobius"/>
    </source>
</evidence>
<comment type="subcellular location">
    <subcellularLocation>
        <location evidence="1 9">Endoplasmic reticulum membrane</location>
        <topology evidence="1 9">Multi-pass membrane protein</topology>
    </subcellularLocation>
</comment>
<proteinExistence type="inferred from homology"/>
<evidence type="ECO:0000256" key="10">
    <source>
        <dbReference type="PIRSR" id="PIRSR000439-1"/>
    </source>
</evidence>
<feature type="transmembrane region" description="Helical" evidence="11">
    <location>
        <begin position="340"/>
        <end position="357"/>
    </location>
</feature>
<dbReference type="AlphaFoldDB" id="A0A915DDK2"/>
<dbReference type="WBParaSite" id="jg18306">
    <property type="protein sequence ID" value="jg18306"/>
    <property type="gene ID" value="jg18306"/>
</dbReference>
<keyword evidence="5 9" id="KW-0256">Endoplasmic reticulum</keyword>
<evidence type="ECO:0000256" key="8">
    <source>
        <dbReference type="ARBA" id="ARBA00023315"/>
    </source>
</evidence>
<evidence type="ECO:0000256" key="7">
    <source>
        <dbReference type="ARBA" id="ARBA00023136"/>
    </source>
</evidence>
<evidence type="ECO:0000313" key="13">
    <source>
        <dbReference type="WBParaSite" id="jg18306"/>
    </source>
</evidence>
<evidence type="ECO:0000256" key="3">
    <source>
        <dbReference type="ARBA" id="ARBA00022679"/>
    </source>
</evidence>
<feature type="transmembrane region" description="Helical" evidence="11">
    <location>
        <begin position="34"/>
        <end position="60"/>
    </location>
</feature>
<feature type="transmembrane region" description="Helical" evidence="11">
    <location>
        <begin position="217"/>
        <end position="237"/>
    </location>
</feature>
<dbReference type="GO" id="GO:0008374">
    <property type="term" value="F:O-acyltransferase activity"/>
    <property type="evidence" value="ECO:0007669"/>
    <property type="project" value="InterPro"/>
</dbReference>
<dbReference type="InterPro" id="IPR004299">
    <property type="entry name" value="MBOAT_fam"/>
</dbReference>
<accession>A0A915DDK2</accession>
<sequence length="442" mass="52684">MESQNERQLRFRNKEFKVRPSLLTTYFEEGSGALIYNFFIAIFLLAALGASCTSFMAYFLEFRAIAHDNIGLVSNVSLHHCFHIWWNDCLDAHQVREVDFEQSACFLVAYLLYLSALFYYSLRFLFYWQLNCACSFIICCENTRLAMKSHAFVRENFSKGKRKKESLASEHEQKASIDSPDWPSLEKFIYFMFCPSFIYRDEYPRSATRDWRIVLKYAMYCLVCIYITSLAFTLLVYPLFQQLNYEERVSWQLQISYIFPSVIAGAVCMLMLFYGLLHSWLNMFSEAMFFGDRLFYESWWSSQNMAEYYRNWNLVVHEWLYCYVYKDIALLIGNKQGLQIAQILVFFLSSVFHEYWFGVSLRMFYPIMFTLYFVLGGVFFFISKMIKEPYVWNIAMWFNLLIGTGMFVACYAPEWYARQRCPRVIESDLFDILIPRIWSCTK</sequence>
<evidence type="ECO:0000313" key="12">
    <source>
        <dbReference type="Proteomes" id="UP000887574"/>
    </source>
</evidence>
<comment type="similarity">
    <text evidence="2 9">Belongs to the membrane-bound acyltransferase family. Sterol o-acyltransferase subfamily.</text>
</comment>
<dbReference type="PANTHER" id="PTHR10408">
    <property type="entry name" value="STEROL O-ACYLTRANSFERASE"/>
    <property type="match status" value="1"/>
</dbReference>
<keyword evidence="4 11" id="KW-0812">Transmembrane</keyword>
<name>A0A915DDK2_9BILA</name>
<dbReference type="Pfam" id="PF03062">
    <property type="entry name" value="MBOAT"/>
    <property type="match status" value="1"/>
</dbReference>
<organism evidence="12 13">
    <name type="scientific">Ditylenchus dipsaci</name>
    <dbReference type="NCBI Taxonomy" id="166011"/>
    <lineage>
        <taxon>Eukaryota</taxon>
        <taxon>Metazoa</taxon>
        <taxon>Ecdysozoa</taxon>
        <taxon>Nematoda</taxon>
        <taxon>Chromadorea</taxon>
        <taxon>Rhabditida</taxon>
        <taxon>Tylenchina</taxon>
        <taxon>Tylenchomorpha</taxon>
        <taxon>Sphaerularioidea</taxon>
        <taxon>Anguinidae</taxon>
        <taxon>Anguininae</taxon>
        <taxon>Ditylenchus</taxon>
    </lineage>
</organism>
<feature type="transmembrane region" description="Helical" evidence="11">
    <location>
        <begin position="363"/>
        <end position="382"/>
    </location>
</feature>